<proteinExistence type="predicted"/>
<evidence type="ECO:0000259" key="1">
    <source>
        <dbReference type="PROSITE" id="PS50181"/>
    </source>
</evidence>
<dbReference type="InterPro" id="IPR001810">
    <property type="entry name" value="F-box_dom"/>
</dbReference>
<gene>
    <name evidence="2" type="ORF">g.172118</name>
</gene>
<accession>A0A2S2P810</accession>
<dbReference type="Gene3D" id="3.80.10.10">
    <property type="entry name" value="Ribonuclease Inhibitor"/>
    <property type="match status" value="2"/>
</dbReference>
<dbReference type="PROSITE" id="PS50181">
    <property type="entry name" value="FBOX"/>
    <property type="match status" value="1"/>
</dbReference>
<evidence type="ECO:0000313" key="2">
    <source>
        <dbReference type="EMBL" id="MBY25056.1"/>
    </source>
</evidence>
<reference evidence="2" key="1">
    <citation type="submission" date="2018-04" db="EMBL/GenBank/DDBJ databases">
        <title>Transcriptome of Schizaphis graminum biotype I.</title>
        <authorList>
            <person name="Scully E.D."/>
            <person name="Geib S.M."/>
            <person name="Palmer N.A."/>
            <person name="Koch K."/>
            <person name="Bradshaw J."/>
            <person name="Heng-Moss T."/>
            <person name="Sarath G."/>
        </authorList>
    </citation>
    <scope>NUCLEOTIDE SEQUENCE</scope>
</reference>
<dbReference type="AlphaFoldDB" id="A0A2S2P810"/>
<dbReference type="InterPro" id="IPR036047">
    <property type="entry name" value="F-box-like_dom_sf"/>
</dbReference>
<dbReference type="SUPFAM" id="SSF81383">
    <property type="entry name" value="F-box domain"/>
    <property type="match status" value="1"/>
</dbReference>
<sequence length="550" mass="64326">METLPAEIITQIMEYLPFDDRREVAMVNETFYYGSYHPMFSRKELLTYRPLNKNLNSFNEFKNMLKKSRRILFCLKFEDLNLIDDLTIFTDLGNRIVLLNFYNLQSLDDSFLDAIAQCCINLEKLVFVRLTSLFLTDKDRAPILKLCCIDLDDVQITDREFNVILKLAPNLKDLSIIDSNINTSSLVFQRFYPHDTNGVTNNDHLFNKYNSNYIFSDKNIIHHLNNSVRLNSLVLSECHIFFQIQPLRHTFKSLMFSFEKTFTNQPFNFMHFEVLNQYVSLERLEIHNLPVELLSNVSKLYNLRHLILSYITVKSNVFNGPEIFKSLKSFLLSLKDFKYIKTLSFNRANENHGIMFPTLALPNCIFDSLTSLDCSLDTEFGVLIFGKNLTSLRIRNGEILDEYYLKLLFSKLTNLMHLHIDQCCNVNDSILIDLPISNLKGLITLKIMESKVSYRCLQSITNSSLKVLIFTDVSFESISSEHDLNKFEESISILSTNIPTLTHLEVCMTTTSLRLIESLKLLSYFRNAKTLINMNFKRMKMFKLWDWYSY</sequence>
<dbReference type="EMBL" id="GGMR01012437">
    <property type="protein sequence ID" value="MBY25056.1"/>
    <property type="molecule type" value="Transcribed_RNA"/>
</dbReference>
<name>A0A2S2P810_SCHGA</name>
<protein>
    <recommendedName>
        <fullName evidence="1">F-box domain-containing protein</fullName>
    </recommendedName>
</protein>
<feature type="domain" description="F-box" evidence="1">
    <location>
        <begin position="1"/>
        <end position="51"/>
    </location>
</feature>
<dbReference type="InterPro" id="IPR032675">
    <property type="entry name" value="LRR_dom_sf"/>
</dbReference>
<organism evidence="2">
    <name type="scientific">Schizaphis graminum</name>
    <name type="common">Green bug aphid</name>
    <dbReference type="NCBI Taxonomy" id="13262"/>
    <lineage>
        <taxon>Eukaryota</taxon>
        <taxon>Metazoa</taxon>
        <taxon>Ecdysozoa</taxon>
        <taxon>Arthropoda</taxon>
        <taxon>Hexapoda</taxon>
        <taxon>Insecta</taxon>
        <taxon>Pterygota</taxon>
        <taxon>Neoptera</taxon>
        <taxon>Paraneoptera</taxon>
        <taxon>Hemiptera</taxon>
        <taxon>Sternorrhyncha</taxon>
        <taxon>Aphidomorpha</taxon>
        <taxon>Aphidoidea</taxon>
        <taxon>Aphididae</taxon>
        <taxon>Aphidini</taxon>
        <taxon>Schizaphis</taxon>
    </lineage>
</organism>
<dbReference type="SUPFAM" id="SSF52047">
    <property type="entry name" value="RNI-like"/>
    <property type="match status" value="1"/>
</dbReference>